<dbReference type="GO" id="GO:0016763">
    <property type="term" value="F:pentosyltransferase activity"/>
    <property type="evidence" value="ECO:0007669"/>
    <property type="project" value="TreeGrafter"/>
</dbReference>
<dbReference type="STRING" id="639283.Snov_3025"/>
<feature type="transmembrane region" description="Helical" evidence="8">
    <location>
        <begin position="315"/>
        <end position="334"/>
    </location>
</feature>
<dbReference type="AlphaFoldDB" id="D7A769"/>
<accession>D7A769</accession>
<feature type="transmembrane region" description="Helical" evidence="8">
    <location>
        <begin position="26"/>
        <end position="47"/>
    </location>
</feature>
<feature type="transmembrane region" description="Helical" evidence="8">
    <location>
        <begin position="399"/>
        <end position="416"/>
    </location>
</feature>
<keyword evidence="4 10" id="KW-0808">Transferase</keyword>
<feature type="transmembrane region" description="Helical" evidence="8">
    <location>
        <begin position="189"/>
        <end position="220"/>
    </location>
</feature>
<protein>
    <submittedName>
        <fullName evidence="10">Glycosyl transferase family 39</fullName>
    </submittedName>
</protein>
<keyword evidence="2" id="KW-1003">Cell membrane</keyword>
<evidence type="ECO:0000313" key="10">
    <source>
        <dbReference type="EMBL" id="ADH90300.1"/>
    </source>
</evidence>
<dbReference type="KEGG" id="sno:Snov_3025"/>
<dbReference type="RefSeq" id="WP_013167803.1">
    <property type="nucleotide sequence ID" value="NC_014217.1"/>
</dbReference>
<dbReference type="PANTHER" id="PTHR33908:SF3">
    <property type="entry name" value="UNDECAPRENYL PHOSPHATE-ALPHA-4-AMINO-4-DEOXY-L-ARABINOSE ARABINOSYL TRANSFERASE"/>
    <property type="match status" value="1"/>
</dbReference>
<dbReference type="CAZy" id="GT83">
    <property type="family name" value="Glycosyltransferase Family 83"/>
</dbReference>
<dbReference type="EMBL" id="CP002026">
    <property type="protein sequence ID" value="ADH90300.1"/>
    <property type="molecule type" value="Genomic_DNA"/>
</dbReference>
<dbReference type="GO" id="GO:0010041">
    <property type="term" value="P:response to iron(III) ion"/>
    <property type="evidence" value="ECO:0007669"/>
    <property type="project" value="TreeGrafter"/>
</dbReference>
<keyword evidence="6 8" id="KW-1133">Transmembrane helix</keyword>
<name>D7A769_ANCN5</name>
<dbReference type="Pfam" id="PF13231">
    <property type="entry name" value="PMT_2"/>
    <property type="match status" value="1"/>
</dbReference>
<evidence type="ECO:0000256" key="2">
    <source>
        <dbReference type="ARBA" id="ARBA00022475"/>
    </source>
</evidence>
<gene>
    <name evidence="10" type="ordered locus">Snov_3025</name>
</gene>
<keyword evidence="3" id="KW-0328">Glycosyltransferase</keyword>
<feature type="domain" description="Glycosyltransferase RgtA/B/C/D-like" evidence="9">
    <location>
        <begin position="79"/>
        <end position="248"/>
    </location>
</feature>
<evidence type="ECO:0000256" key="5">
    <source>
        <dbReference type="ARBA" id="ARBA00022692"/>
    </source>
</evidence>
<evidence type="ECO:0000256" key="8">
    <source>
        <dbReference type="SAM" id="Phobius"/>
    </source>
</evidence>
<organism evidence="10 11">
    <name type="scientific">Ancylobacter novellus (strain ATCC 8093 / DSM 506 / JCM 20403 / CCM 1077 / IAM 12100 / NBRC 12443 / NCIMB 10456)</name>
    <name type="common">Starkeya novella</name>
    <dbReference type="NCBI Taxonomy" id="639283"/>
    <lineage>
        <taxon>Bacteria</taxon>
        <taxon>Pseudomonadati</taxon>
        <taxon>Pseudomonadota</taxon>
        <taxon>Alphaproteobacteria</taxon>
        <taxon>Hyphomicrobiales</taxon>
        <taxon>Xanthobacteraceae</taxon>
        <taxon>Ancylobacter</taxon>
    </lineage>
</organism>
<dbReference type="eggNOG" id="COG1807">
    <property type="taxonomic scope" value="Bacteria"/>
</dbReference>
<evidence type="ECO:0000256" key="1">
    <source>
        <dbReference type="ARBA" id="ARBA00004651"/>
    </source>
</evidence>
<dbReference type="PANTHER" id="PTHR33908">
    <property type="entry name" value="MANNOSYLTRANSFERASE YKCB-RELATED"/>
    <property type="match status" value="1"/>
</dbReference>
<dbReference type="InterPro" id="IPR038731">
    <property type="entry name" value="RgtA/B/C-like"/>
</dbReference>
<keyword evidence="5 8" id="KW-0812">Transmembrane</keyword>
<evidence type="ECO:0000256" key="7">
    <source>
        <dbReference type="ARBA" id="ARBA00023136"/>
    </source>
</evidence>
<evidence type="ECO:0000313" key="11">
    <source>
        <dbReference type="Proteomes" id="UP000006633"/>
    </source>
</evidence>
<dbReference type="GO" id="GO:0005886">
    <property type="term" value="C:plasma membrane"/>
    <property type="evidence" value="ECO:0007669"/>
    <property type="project" value="UniProtKB-SubCell"/>
</dbReference>
<comment type="subcellular location">
    <subcellularLocation>
        <location evidence="1">Cell membrane</location>
        <topology evidence="1">Multi-pass membrane protein</topology>
    </subcellularLocation>
</comment>
<evidence type="ECO:0000256" key="4">
    <source>
        <dbReference type="ARBA" id="ARBA00022679"/>
    </source>
</evidence>
<dbReference type="GO" id="GO:0009103">
    <property type="term" value="P:lipopolysaccharide biosynthetic process"/>
    <property type="evidence" value="ECO:0007669"/>
    <property type="project" value="TreeGrafter"/>
</dbReference>
<keyword evidence="7 8" id="KW-0472">Membrane</keyword>
<feature type="transmembrane region" description="Helical" evidence="8">
    <location>
        <begin position="129"/>
        <end position="149"/>
    </location>
</feature>
<sequence length="568" mass="60419">MNEAIGAPSAAPLSARSPDMSARWRLVLLVGLVLACLLPGLFSIPIVDRDEARFAQASRQMVESGDYVVPRLGEATRFKKPIGIYWLQAAAVKLTGHDANAPIWVFRLPSLFGALIAVLGTYAVGRRLFGGEAGFLAAALIGTSLILAVEAKLAKTDAVQLAAAVTGQWVLARAYLAPAGERLGRAWALLFWGAMAIGILIKGPIVPMLAALTAASLCLWDRKAAWLKQLRPALGIPFMLALVLPWLIAILVHSGTDFFRESVGHDLLAKVATGQETHGLPPGAHFAVFWFAFWPGAALVAAAVPWIWANRTVPAVRFCLAWLIPFWIVFELIATKLPHYTLPAYPALALLAAAALTAPREGPDALWKRVLGTLSAIGGALGAIASLVVFYLLEGHLPPLALSLAVLVVVIALYAARQALKLGLAAAARVLLVEALALYVLLFAVVAPRAERMWIAPRLAAAVSHVPCAAPQIMVAGFSEPSVLFVLGKDTRFGDGVTAADFLAQPGCRAVIIADHQQQLFDIRNKVLRRSPALVTTTDGVNSANSRHLNFNIYVAAPDAPSAEGTKP</sequence>
<feature type="transmembrane region" description="Helical" evidence="8">
    <location>
        <begin position="232"/>
        <end position="252"/>
    </location>
</feature>
<evidence type="ECO:0000256" key="3">
    <source>
        <dbReference type="ARBA" id="ARBA00022676"/>
    </source>
</evidence>
<dbReference type="HOGENOM" id="CLU_019200_1_0_5"/>
<evidence type="ECO:0000256" key="6">
    <source>
        <dbReference type="ARBA" id="ARBA00022989"/>
    </source>
</evidence>
<feature type="transmembrane region" description="Helical" evidence="8">
    <location>
        <begin position="370"/>
        <end position="393"/>
    </location>
</feature>
<dbReference type="OrthoDB" id="9810951at2"/>
<feature type="transmembrane region" description="Helical" evidence="8">
    <location>
        <begin position="287"/>
        <end position="308"/>
    </location>
</feature>
<keyword evidence="11" id="KW-1185">Reference proteome</keyword>
<dbReference type="Proteomes" id="UP000006633">
    <property type="component" value="Chromosome"/>
</dbReference>
<feature type="transmembrane region" description="Helical" evidence="8">
    <location>
        <begin position="428"/>
        <end position="447"/>
    </location>
</feature>
<proteinExistence type="predicted"/>
<dbReference type="InterPro" id="IPR050297">
    <property type="entry name" value="LipidA_mod_glycosyltrf_83"/>
</dbReference>
<feature type="transmembrane region" description="Helical" evidence="8">
    <location>
        <begin position="161"/>
        <end position="177"/>
    </location>
</feature>
<feature type="transmembrane region" description="Helical" evidence="8">
    <location>
        <begin position="104"/>
        <end position="123"/>
    </location>
</feature>
<evidence type="ECO:0000259" key="9">
    <source>
        <dbReference type="Pfam" id="PF13231"/>
    </source>
</evidence>
<reference evidence="10 11" key="1">
    <citation type="journal article" date="2012" name="Stand. Genomic Sci.">
        <title>Complete genome sequence of the facultatively chemolithoautotrophic and methylotrophic alpha Proteobacterium Starkeya novella type strain (ATCC 8093(T)).</title>
        <authorList>
            <person name="Kappler U."/>
            <person name="Davenport K."/>
            <person name="Beatson S."/>
            <person name="Lucas S."/>
            <person name="Lapidus A."/>
            <person name="Copeland A."/>
            <person name="Berry K.W."/>
            <person name="Glavina Del Rio T."/>
            <person name="Hammon N."/>
            <person name="Dalin E."/>
            <person name="Tice H."/>
            <person name="Pitluck S."/>
            <person name="Richardson P."/>
            <person name="Bruce D."/>
            <person name="Goodwin L.A."/>
            <person name="Han C."/>
            <person name="Tapia R."/>
            <person name="Detter J.C."/>
            <person name="Chang Y.J."/>
            <person name="Jeffries C.D."/>
            <person name="Land M."/>
            <person name="Hauser L."/>
            <person name="Kyrpides N.C."/>
            <person name="Goker M."/>
            <person name="Ivanova N."/>
            <person name="Klenk H.P."/>
            <person name="Woyke T."/>
        </authorList>
    </citation>
    <scope>NUCLEOTIDE SEQUENCE [LARGE SCALE GENOMIC DNA]</scope>
    <source>
        <strain evidence="11">ATCC 8093 / DSM 506 / JCM 20403 / CCM 1077 / IAM 12100 / NBRC 12443 / NCIMB 10456</strain>
    </source>
</reference>